<dbReference type="Gene3D" id="3.30.1370.30">
    <property type="match status" value="1"/>
</dbReference>
<evidence type="ECO:0000256" key="2">
    <source>
        <dbReference type="ARBA" id="ARBA00022980"/>
    </source>
</evidence>
<proteinExistence type="inferred from homology"/>
<dbReference type="FunFam" id="3.30.1490.10:FF:000001">
    <property type="entry name" value="30S ribosomal protein S8"/>
    <property type="match status" value="1"/>
</dbReference>
<dbReference type="GO" id="GO:0003735">
    <property type="term" value="F:structural constituent of ribosome"/>
    <property type="evidence" value="ECO:0007669"/>
    <property type="project" value="InterPro"/>
</dbReference>
<organism evidence="6 7">
    <name type="scientific">candidate division WWE3 bacterium CG08_land_8_20_14_0_20_43_13</name>
    <dbReference type="NCBI Taxonomy" id="1975087"/>
    <lineage>
        <taxon>Bacteria</taxon>
        <taxon>Katanobacteria</taxon>
    </lineage>
</organism>
<comment type="similarity">
    <text evidence="1">Belongs to the universal ribosomal protein uS8 family.</text>
</comment>
<evidence type="ECO:0000256" key="3">
    <source>
        <dbReference type="ARBA" id="ARBA00023274"/>
    </source>
</evidence>
<keyword evidence="2 6" id="KW-0689">Ribosomal protein</keyword>
<dbReference type="EMBL" id="PEYW01000029">
    <property type="protein sequence ID" value="PIS20773.1"/>
    <property type="molecule type" value="Genomic_DNA"/>
</dbReference>
<dbReference type="InterPro" id="IPR000630">
    <property type="entry name" value="Ribosomal_uS8"/>
</dbReference>
<sequence>MSVDTLSNMLSSINNASLVRKEFIEIPCASLVESVADVLLKHGYFNEVRRFKKTGTGRKYLHITLKYTENGDPCFILIKRISTQGRRIYRGSAELYRRKKGIFVVSTSQGVMSNLEAVKKSLGGEVLFEIV</sequence>
<evidence type="ECO:0000256" key="4">
    <source>
        <dbReference type="ARBA" id="ARBA00035258"/>
    </source>
</evidence>
<protein>
    <recommendedName>
        <fullName evidence="4">Small ribosomal subunit protein uS8</fullName>
    </recommendedName>
    <alternativeName>
        <fullName evidence="5">30S ribosomal protein S8</fullName>
    </alternativeName>
</protein>
<dbReference type="Proteomes" id="UP000231414">
    <property type="component" value="Unassembled WGS sequence"/>
</dbReference>
<dbReference type="GO" id="GO:0006412">
    <property type="term" value="P:translation"/>
    <property type="evidence" value="ECO:0007669"/>
    <property type="project" value="InterPro"/>
</dbReference>
<reference evidence="7" key="1">
    <citation type="submission" date="2017-09" db="EMBL/GenBank/DDBJ databases">
        <title>Depth-based differentiation of microbial function through sediment-hosted aquifers and enrichment of novel symbionts in the deep terrestrial subsurface.</title>
        <authorList>
            <person name="Probst A.J."/>
            <person name="Ladd B."/>
            <person name="Jarett J.K."/>
            <person name="Geller-Mcgrath D.E."/>
            <person name="Sieber C.M.K."/>
            <person name="Emerson J.B."/>
            <person name="Anantharaman K."/>
            <person name="Thomas B.C."/>
            <person name="Malmstrom R."/>
            <person name="Stieglmeier M."/>
            <person name="Klingl A."/>
            <person name="Woyke T."/>
            <person name="Ryan C.M."/>
            <person name="Banfield J.F."/>
        </authorList>
    </citation>
    <scope>NUCLEOTIDE SEQUENCE [LARGE SCALE GENOMIC DNA]</scope>
</reference>
<dbReference type="AlphaFoldDB" id="A0A2H0X772"/>
<name>A0A2H0X772_UNCKA</name>
<evidence type="ECO:0000313" key="7">
    <source>
        <dbReference type="Proteomes" id="UP000231414"/>
    </source>
</evidence>
<keyword evidence="3" id="KW-0687">Ribonucleoprotein</keyword>
<comment type="caution">
    <text evidence="6">The sequence shown here is derived from an EMBL/GenBank/DDBJ whole genome shotgun (WGS) entry which is preliminary data.</text>
</comment>
<dbReference type="SUPFAM" id="SSF56047">
    <property type="entry name" value="Ribosomal protein S8"/>
    <property type="match status" value="1"/>
</dbReference>
<dbReference type="Gene3D" id="3.30.1490.10">
    <property type="match status" value="1"/>
</dbReference>
<accession>A0A2H0X772</accession>
<dbReference type="GO" id="GO:1990904">
    <property type="term" value="C:ribonucleoprotein complex"/>
    <property type="evidence" value="ECO:0007669"/>
    <property type="project" value="UniProtKB-KW"/>
</dbReference>
<dbReference type="GO" id="GO:0005737">
    <property type="term" value="C:cytoplasm"/>
    <property type="evidence" value="ECO:0007669"/>
    <property type="project" value="UniProtKB-ARBA"/>
</dbReference>
<dbReference type="Pfam" id="PF00410">
    <property type="entry name" value="Ribosomal_S8"/>
    <property type="match status" value="1"/>
</dbReference>
<dbReference type="GO" id="GO:0005840">
    <property type="term" value="C:ribosome"/>
    <property type="evidence" value="ECO:0007669"/>
    <property type="project" value="UniProtKB-KW"/>
</dbReference>
<dbReference type="InterPro" id="IPR035987">
    <property type="entry name" value="Ribosomal_uS8_sf"/>
</dbReference>
<evidence type="ECO:0000256" key="1">
    <source>
        <dbReference type="ARBA" id="ARBA00006471"/>
    </source>
</evidence>
<gene>
    <name evidence="6" type="primary">rpsH</name>
    <name evidence="6" type="ORF">COT52_02005</name>
</gene>
<evidence type="ECO:0000256" key="5">
    <source>
        <dbReference type="ARBA" id="ARBA00035525"/>
    </source>
</evidence>
<evidence type="ECO:0000313" key="6">
    <source>
        <dbReference type="EMBL" id="PIS20773.1"/>
    </source>
</evidence>
<dbReference type="PANTHER" id="PTHR11758">
    <property type="entry name" value="40S RIBOSOMAL PROTEIN S15A"/>
    <property type="match status" value="1"/>
</dbReference>